<evidence type="ECO:0000256" key="1">
    <source>
        <dbReference type="ARBA" id="ARBA00010398"/>
    </source>
</evidence>
<dbReference type="AlphaFoldDB" id="A0A0F9G276"/>
<evidence type="ECO:0000256" key="3">
    <source>
        <dbReference type="ARBA" id="ARBA00022679"/>
    </source>
</evidence>
<dbReference type="InterPro" id="IPR050554">
    <property type="entry name" value="Met_Synthase/Corrinoid"/>
</dbReference>
<evidence type="ECO:0000256" key="6">
    <source>
        <dbReference type="ARBA" id="ARBA00023285"/>
    </source>
</evidence>
<gene>
    <name evidence="8" type="ORF">LCGC14_2234640</name>
</gene>
<keyword evidence="4" id="KW-0949">S-adenosyl-L-methionine</keyword>
<dbReference type="PANTHER" id="PTHR45833:SF1">
    <property type="entry name" value="METHIONINE SYNTHASE"/>
    <property type="match status" value="1"/>
</dbReference>
<organism evidence="8">
    <name type="scientific">marine sediment metagenome</name>
    <dbReference type="NCBI Taxonomy" id="412755"/>
    <lineage>
        <taxon>unclassified sequences</taxon>
        <taxon>metagenomes</taxon>
        <taxon>ecological metagenomes</taxon>
    </lineage>
</organism>
<evidence type="ECO:0000259" key="7">
    <source>
        <dbReference type="PROSITE" id="PS50970"/>
    </source>
</evidence>
<dbReference type="PROSITE" id="PS50970">
    <property type="entry name" value="HCY"/>
    <property type="match status" value="1"/>
</dbReference>
<keyword evidence="2" id="KW-0489">Methyltransferase</keyword>
<dbReference type="Gene3D" id="3.20.20.330">
    <property type="entry name" value="Homocysteine-binding-like domain"/>
    <property type="match status" value="1"/>
</dbReference>
<evidence type="ECO:0000256" key="5">
    <source>
        <dbReference type="ARBA" id="ARBA00022723"/>
    </source>
</evidence>
<feature type="domain" description="Hcy-binding" evidence="7">
    <location>
        <begin position="1"/>
        <end position="142"/>
    </location>
</feature>
<reference evidence="8" key="1">
    <citation type="journal article" date="2015" name="Nature">
        <title>Complex archaea that bridge the gap between prokaryotes and eukaryotes.</title>
        <authorList>
            <person name="Spang A."/>
            <person name="Saw J.H."/>
            <person name="Jorgensen S.L."/>
            <person name="Zaremba-Niedzwiedzka K."/>
            <person name="Martijn J."/>
            <person name="Lind A.E."/>
            <person name="van Eijk R."/>
            <person name="Schleper C."/>
            <person name="Guy L."/>
            <person name="Ettema T.J."/>
        </authorList>
    </citation>
    <scope>NUCLEOTIDE SEQUENCE</scope>
</reference>
<name>A0A0F9G276_9ZZZZ</name>
<comment type="similarity">
    <text evidence="1">Belongs to the vitamin-B12 dependent methionine synthase family.</text>
</comment>
<proteinExistence type="inferred from homology"/>
<dbReference type="GO" id="GO:0005829">
    <property type="term" value="C:cytosol"/>
    <property type="evidence" value="ECO:0007669"/>
    <property type="project" value="TreeGrafter"/>
</dbReference>
<sequence>MRSKSCVETMMAVEEAASAVRAAKKLDSSVDVLATMTFDRTPKGFRTIMGVDPQAAVEGLLGAGADVVGSNCGNGIEAMVELAAALQEHTDKPILIHPNAGLPQLVDGKTVFQQGPADFASSVKPLIEAGANIVGGCCGTTP</sequence>
<dbReference type="GO" id="GO:0046872">
    <property type="term" value="F:metal ion binding"/>
    <property type="evidence" value="ECO:0007669"/>
    <property type="project" value="UniProtKB-KW"/>
</dbReference>
<protein>
    <recommendedName>
        <fullName evidence="7">Hcy-binding domain-containing protein</fullName>
    </recommendedName>
</protein>
<dbReference type="GO" id="GO:0008705">
    <property type="term" value="F:methionine synthase activity"/>
    <property type="evidence" value="ECO:0007669"/>
    <property type="project" value="TreeGrafter"/>
</dbReference>
<dbReference type="Pfam" id="PF02574">
    <property type="entry name" value="S-methyl_trans"/>
    <property type="match status" value="1"/>
</dbReference>
<accession>A0A0F9G276</accession>
<dbReference type="PANTHER" id="PTHR45833">
    <property type="entry name" value="METHIONINE SYNTHASE"/>
    <property type="match status" value="1"/>
</dbReference>
<evidence type="ECO:0000313" key="8">
    <source>
        <dbReference type="EMBL" id="KKL57517.1"/>
    </source>
</evidence>
<dbReference type="GO" id="GO:0050667">
    <property type="term" value="P:homocysteine metabolic process"/>
    <property type="evidence" value="ECO:0007669"/>
    <property type="project" value="TreeGrafter"/>
</dbReference>
<feature type="non-terminal residue" evidence="8">
    <location>
        <position position="142"/>
    </location>
</feature>
<dbReference type="InterPro" id="IPR003726">
    <property type="entry name" value="HCY_dom"/>
</dbReference>
<keyword evidence="3" id="KW-0808">Transferase</keyword>
<dbReference type="SUPFAM" id="SSF82282">
    <property type="entry name" value="Homocysteine S-methyltransferase"/>
    <property type="match status" value="1"/>
</dbReference>
<dbReference type="GO" id="GO:0032259">
    <property type="term" value="P:methylation"/>
    <property type="evidence" value="ECO:0007669"/>
    <property type="project" value="UniProtKB-KW"/>
</dbReference>
<evidence type="ECO:0000256" key="2">
    <source>
        <dbReference type="ARBA" id="ARBA00022603"/>
    </source>
</evidence>
<comment type="caution">
    <text evidence="8">The sequence shown here is derived from an EMBL/GenBank/DDBJ whole genome shotgun (WGS) entry which is preliminary data.</text>
</comment>
<dbReference type="EMBL" id="LAZR01030139">
    <property type="protein sequence ID" value="KKL57517.1"/>
    <property type="molecule type" value="Genomic_DNA"/>
</dbReference>
<keyword evidence="6" id="KW-0170">Cobalt</keyword>
<keyword evidence="5" id="KW-0479">Metal-binding</keyword>
<dbReference type="GO" id="GO:0046653">
    <property type="term" value="P:tetrahydrofolate metabolic process"/>
    <property type="evidence" value="ECO:0007669"/>
    <property type="project" value="TreeGrafter"/>
</dbReference>
<dbReference type="InterPro" id="IPR036589">
    <property type="entry name" value="HCY_dom_sf"/>
</dbReference>
<evidence type="ECO:0000256" key="4">
    <source>
        <dbReference type="ARBA" id="ARBA00022691"/>
    </source>
</evidence>